<dbReference type="eggNOG" id="COG1331">
    <property type="taxonomic scope" value="Bacteria"/>
</dbReference>
<name>B3QRQ9_CHLT3</name>
<dbReference type="InterPro" id="IPR036249">
    <property type="entry name" value="Thioredoxin-like_sf"/>
</dbReference>
<organism evidence="2 3">
    <name type="scientific">Chloroherpeton thalassium (strain ATCC 35110 / GB-78)</name>
    <dbReference type="NCBI Taxonomy" id="517418"/>
    <lineage>
        <taxon>Bacteria</taxon>
        <taxon>Pseudomonadati</taxon>
        <taxon>Chlorobiota</taxon>
        <taxon>Chlorobiia</taxon>
        <taxon>Chlorobiales</taxon>
        <taxon>Chloroherpetonaceae</taxon>
        <taxon>Chloroherpeton</taxon>
    </lineage>
</organism>
<dbReference type="Gene3D" id="1.50.10.10">
    <property type="match status" value="1"/>
</dbReference>
<proteinExistence type="predicted"/>
<dbReference type="Gene3D" id="3.40.30.10">
    <property type="entry name" value="Glutaredoxin"/>
    <property type="match status" value="1"/>
</dbReference>
<dbReference type="PANTHER" id="PTHR42899:SF1">
    <property type="entry name" value="SPERMATOGENESIS-ASSOCIATED PROTEIN 20"/>
    <property type="match status" value="1"/>
</dbReference>
<dbReference type="EMBL" id="CP001100">
    <property type="protein sequence ID" value="ACF13862.1"/>
    <property type="molecule type" value="Genomic_DNA"/>
</dbReference>
<dbReference type="SUPFAM" id="SSF48208">
    <property type="entry name" value="Six-hairpin glycosidases"/>
    <property type="match status" value="1"/>
</dbReference>
<dbReference type="Proteomes" id="UP000001208">
    <property type="component" value="Chromosome"/>
</dbReference>
<dbReference type="SUPFAM" id="SSF52833">
    <property type="entry name" value="Thioredoxin-like"/>
    <property type="match status" value="1"/>
</dbReference>
<dbReference type="GO" id="GO:0005975">
    <property type="term" value="P:carbohydrate metabolic process"/>
    <property type="evidence" value="ECO:0007669"/>
    <property type="project" value="InterPro"/>
</dbReference>
<dbReference type="KEGG" id="cts:Ctha_1399"/>
<sequence>MSNPKKEPNRLSREKSPYLLQHAYNPVDWFAWGDEAFEKARSEEKPIFLSIGYSTCHWCHVMERESFENEEIARILNEHFVSIKVDREEHPDLDKVYMTYVQASTGSGGWPMSVWLTPELKPFFGGTYFPPSDSYGRPGFGSMLLKIAESWQQSRERVLQAAGNISEQLQAFSEMQAEAGAKVPDEAAFQNTFAQFESVFDKDWGGFGNAPKFPRPAILNFLFTFFHQTKNEAALRMALHTLRKMADGGMHDHISVPGKGGGGFARYSTDAYWHVPHFEKMLYDNAQLASAYLDAYQITSDRFFADTARDIFNYVLCDMTAPEGGFYSAEDADSLAAPESPEKTEGAFYVWERAEIDALLGDEASQIFSFIYGVHPGGNASVDPHGEFKGKNILIRRATLSQAAQEFGKSEADIAEVMAKSRERLFDARLQRPRPHRDDKILTAWNGLMISAFAKGYMVLDEATYLHAAQKAADFVIEKLYNKETGGLLRRYRDGESAIDGKADDYAFFVQALIDLYEASFQFKYLSLALDLAEKQNALFYDAQNGGFFSSTSENKSVIFRLKDDQDGAEPSANSVAALNLLRLSQMADREDFRQKAEATVNFFGKILSEAGNQMPQMFAALSFLKQKPKQIILTGAPDSPELRALRKAIDSVYEPVKVLLHATEETAGLTSFLSSLSLGSQKPTAYICINYACRLPTSEPAKVREFLVE</sequence>
<reference evidence="2 3" key="1">
    <citation type="submission" date="2008-06" db="EMBL/GenBank/DDBJ databases">
        <title>Complete sequence of Chloroherpeton thalassium ATCC 35110.</title>
        <authorList>
            <consortium name="US DOE Joint Genome Institute"/>
            <person name="Lucas S."/>
            <person name="Copeland A."/>
            <person name="Lapidus A."/>
            <person name="Glavina del Rio T."/>
            <person name="Dalin E."/>
            <person name="Tice H."/>
            <person name="Bruce D."/>
            <person name="Goodwin L."/>
            <person name="Pitluck S."/>
            <person name="Schmutz J."/>
            <person name="Larimer F."/>
            <person name="Land M."/>
            <person name="Hauser L."/>
            <person name="Kyrpides N."/>
            <person name="Mikhailova N."/>
            <person name="Liu Z."/>
            <person name="Li T."/>
            <person name="Zhao F."/>
            <person name="Overmann J."/>
            <person name="Bryant D.A."/>
            <person name="Richardson P."/>
        </authorList>
    </citation>
    <scope>NUCLEOTIDE SEQUENCE [LARGE SCALE GENOMIC DNA]</scope>
    <source>
        <strain evidence="3">ATCC 35110 / GB-78</strain>
    </source>
</reference>
<accession>B3QRQ9</accession>
<dbReference type="STRING" id="517418.Ctha_1399"/>
<feature type="domain" description="Spermatogenesis-associated protein 20-like TRX" evidence="1">
    <location>
        <begin position="8"/>
        <end position="170"/>
    </location>
</feature>
<dbReference type="InterPro" id="IPR024705">
    <property type="entry name" value="Ssp411"/>
</dbReference>
<dbReference type="RefSeq" id="WP_012499946.1">
    <property type="nucleotide sequence ID" value="NC_011026.1"/>
</dbReference>
<evidence type="ECO:0000313" key="3">
    <source>
        <dbReference type="Proteomes" id="UP000001208"/>
    </source>
</evidence>
<protein>
    <recommendedName>
        <fullName evidence="1">Spermatogenesis-associated protein 20-like TRX domain-containing protein</fullName>
    </recommendedName>
</protein>
<dbReference type="InterPro" id="IPR012341">
    <property type="entry name" value="6hp_glycosidase-like_sf"/>
</dbReference>
<dbReference type="Pfam" id="PF03190">
    <property type="entry name" value="Thioredox_DsbH"/>
    <property type="match status" value="1"/>
</dbReference>
<dbReference type="CDD" id="cd02955">
    <property type="entry name" value="SSP411"/>
    <property type="match status" value="1"/>
</dbReference>
<dbReference type="InterPro" id="IPR004879">
    <property type="entry name" value="Ssp411-like_TRX"/>
</dbReference>
<gene>
    <name evidence="2" type="ordered locus">Ctha_1399</name>
</gene>
<dbReference type="OrthoDB" id="9762614at2"/>
<evidence type="ECO:0000259" key="1">
    <source>
        <dbReference type="Pfam" id="PF03190"/>
    </source>
</evidence>
<dbReference type="PANTHER" id="PTHR42899">
    <property type="entry name" value="SPERMATOGENESIS-ASSOCIATED PROTEIN 20"/>
    <property type="match status" value="1"/>
</dbReference>
<evidence type="ECO:0000313" key="2">
    <source>
        <dbReference type="EMBL" id="ACF13862.1"/>
    </source>
</evidence>
<dbReference type="InterPro" id="IPR008928">
    <property type="entry name" value="6-hairpin_glycosidase_sf"/>
</dbReference>
<dbReference type="PIRSF" id="PIRSF006402">
    <property type="entry name" value="UCP006402_thioredoxin"/>
    <property type="match status" value="1"/>
</dbReference>
<dbReference type="AlphaFoldDB" id="B3QRQ9"/>
<keyword evidence="3" id="KW-1185">Reference proteome</keyword>
<dbReference type="HOGENOM" id="CLU_014051_4_1_10"/>